<dbReference type="RefSeq" id="WP_080742180.1">
    <property type="nucleotide sequence ID" value="NZ_CADEQR010000001.1"/>
</dbReference>
<dbReference type="CDD" id="cd06170">
    <property type="entry name" value="LuxR_C_like"/>
    <property type="match status" value="1"/>
</dbReference>
<keyword evidence="2" id="KW-0238">DNA-binding</keyword>
<dbReference type="GO" id="GO:0003677">
    <property type="term" value="F:DNA binding"/>
    <property type="evidence" value="ECO:0007669"/>
    <property type="project" value="UniProtKB-KW"/>
</dbReference>
<dbReference type="PROSITE" id="PS50043">
    <property type="entry name" value="HTH_LUXR_2"/>
    <property type="match status" value="1"/>
</dbReference>
<dbReference type="Pfam" id="PF00072">
    <property type="entry name" value="Response_reg"/>
    <property type="match status" value="1"/>
</dbReference>
<dbReference type="InterPro" id="IPR016032">
    <property type="entry name" value="Sig_transdc_resp-reg_C-effctor"/>
</dbReference>
<dbReference type="SMART" id="SM00448">
    <property type="entry name" value="REC"/>
    <property type="match status" value="1"/>
</dbReference>
<evidence type="ECO:0000259" key="4">
    <source>
        <dbReference type="PROSITE" id="PS50043"/>
    </source>
</evidence>
<sequence length="247" mass="26716">MAPSSLDVVLADHQPTMLAGLATVLREIDGLRIAGSAQSPPDLMDVLSRVPCRLLVTDYSLPDAHSSDGLSMLARIRNRHAGLRIVVFTSQINARFVDQMRRIGIPAIVSKSDSLDHLVAAIQAVLAGGNYHSPGIPIAQAEDMRRGHGVTKSELEVLHLYLSGLSITEIATRRNRSKQTVSAQRLRGMRKLGIERNADLFRMLHEDCDSLLGSLHGSMPQKKQYSTGTTASTLIQVSDSSSCKGGV</sequence>
<dbReference type="Gene3D" id="1.10.10.10">
    <property type="entry name" value="Winged helix-like DNA-binding domain superfamily/Winged helix DNA-binding domain"/>
    <property type="match status" value="1"/>
</dbReference>
<protein>
    <submittedName>
        <fullName evidence="6">Bacterial regulatory s, luxR family protein</fullName>
    </submittedName>
</protein>
<evidence type="ECO:0000259" key="5">
    <source>
        <dbReference type="PROSITE" id="PS50110"/>
    </source>
</evidence>
<dbReference type="GO" id="GO:0000160">
    <property type="term" value="P:phosphorelay signal transduction system"/>
    <property type="evidence" value="ECO:0007669"/>
    <property type="project" value="InterPro"/>
</dbReference>
<dbReference type="CDD" id="cd17535">
    <property type="entry name" value="REC_NarL-like"/>
    <property type="match status" value="1"/>
</dbReference>
<name>A0AAW3F5L6_BURGA</name>
<reference evidence="6 7" key="1">
    <citation type="submission" date="2014-04" db="EMBL/GenBank/DDBJ databases">
        <authorList>
            <person name="Bishop-Lilly K.A."/>
            <person name="Broomall S.M."/>
            <person name="Chain P.S."/>
            <person name="Chertkov O."/>
            <person name="Coyne S.R."/>
            <person name="Daligault H.E."/>
            <person name="Davenport K.W."/>
            <person name="Erkkila T."/>
            <person name="Frey K.G."/>
            <person name="Gibbons H.S."/>
            <person name="Gu W."/>
            <person name="Jaissle J."/>
            <person name="Johnson S.L."/>
            <person name="Koroleva G.I."/>
            <person name="Ladner J.T."/>
            <person name="Lo C.-C."/>
            <person name="Minogue T.D."/>
            <person name="Munk C."/>
            <person name="Palacios G.F."/>
            <person name="Redden C.L."/>
            <person name="Rosenzweig C.N."/>
            <person name="Scholz M.B."/>
            <person name="Teshima H."/>
            <person name="Xu Y."/>
        </authorList>
    </citation>
    <scope>NUCLEOTIDE SEQUENCE [LARGE SCALE GENOMIC DNA]</scope>
    <source>
        <strain evidence="7">gladioli</strain>
    </source>
</reference>
<dbReference type="PANTHER" id="PTHR43214:SF17">
    <property type="entry name" value="TRANSCRIPTIONAL REGULATORY PROTEIN RCSB"/>
    <property type="match status" value="1"/>
</dbReference>
<dbReference type="PANTHER" id="PTHR43214">
    <property type="entry name" value="TWO-COMPONENT RESPONSE REGULATOR"/>
    <property type="match status" value="1"/>
</dbReference>
<dbReference type="InterPro" id="IPR039420">
    <property type="entry name" value="WalR-like"/>
</dbReference>
<dbReference type="Pfam" id="PF00196">
    <property type="entry name" value="GerE"/>
    <property type="match status" value="1"/>
</dbReference>
<dbReference type="SUPFAM" id="SSF52172">
    <property type="entry name" value="CheY-like"/>
    <property type="match status" value="1"/>
</dbReference>
<evidence type="ECO:0000313" key="6">
    <source>
        <dbReference type="EMBL" id="KGC15130.1"/>
    </source>
</evidence>
<dbReference type="PROSITE" id="PS50110">
    <property type="entry name" value="RESPONSE_REGULATORY"/>
    <property type="match status" value="1"/>
</dbReference>
<dbReference type="AlphaFoldDB" id="A0AAW3F5L6"/>
<organism evidence="6 7">
    <name type="scientific">Burkholderia gladioli</name>
    <name type="common">Pseudomonas marginata</name>
    <name type="synonym">Phytomonas marginata</name>
    <dbReference type="NCBI Taxonomy" id="28095"/>
    <lineage>
        <taxon>Bacteria</taxon>
        <taxon>Pseudomonadati</taxon>
        <taxon>Pseudomonadota</taxon>
        <taxon>Betaproteobacteria</taxon>
        <taxon>Burkholderiales</taxon>
        <taxon>Burkholderiaceae</taxon>
        <taxon>Burkholderia</taxon>
    </lineage>
</organism>
<evidence type="ECO:0000256" key="3">
    <source>
        <dbReference type="PROSITE-ProRule" id="PRU00169"/>
    </source>
</evidence>
<dbReference type="InterPro" id="IPR036388">
    <property type="entry name" value="WH-like_DNA-bd_sf"/>
</dbReference>
<feature type="domain" description="Response regulatory" evidence="5">
    <location>
        <begin position="7"/>
        <end position="126"/>
    </location>
</feature>
<feature type="domain" description="HTH luxR-type" evidence="4">
    <location>
        <begin position="143"/>
        <end position="208"/>
    </location>
</feature>
<gene>
    <name evidence="6" type="ORF">DM48_3040</name>
</gene>
<dbReference type="InterPro" id="IPR011006">
    <property type="entry name" value="CheY-like_superfamily"/>
</dbReference>
<keyword evidence="1 3" id="KW-0597">Phosphoprotein</keyword>
<dbReference type="SMART" id="SM00421">
    <property type="entry name" value="HTH_LUXR"/>
    <property type="match status" value="1"/>
</dbReference>
<dbReference type="Gene3D" id="3.40.50.2300">
    <property type="match status" value="1"/>
</dbReference>
<accession>A0AAW3F5L6</accession>
<dbReference type="Proteomes" id="UP000029590">
    <property type="component" value="Unassembled WGS sequence"/>
</dbReference>
<dbReference type="SUPFAM" id="SSF46894">
    <property type="entry name" value="C-terminal effector domain of the bipartite response regulators"/>
    <property type="match status" value="1"/>
</dbReference>
<dbReference type="EMBL" id="JPGG01000016">
    <property type="protein sequence ID" value="KGC15130.1"/>
    <property type="molecule type" value="Genomic_DNA"/>
</dbReference>
<evidence type="ECO:0000313" key="7">
    <source>
        <dbReference type="Proteomes" id="UP000029590"/>
    </source>
</evidence>
<dbReference type="InterPro" id="IPR000792">
    <property type="entry name" value="Tscrpt_reg_LuxR_C"/>
</dbReference>
<comment type="caution">
    <text evidence="6">The sequence shown here is derived from an EMBL/GenBank/DDBJ whole genome shotgun (WGS) entry which is preliminary data.</text>
</comment>
<evidence type="ECO:0000256" key="2">
    <source>
        <dbReference type="ARBA" id="ARBA00023125"/>
    </source>
</evidence>
<feature type="modified residue" description="4-aspartylphosphate" evidence="3">
    <location>
        <position position="58"/>
    </location>
</feature>
<dbReference type="InterPro" id="IPR001789">
    <property type="entry name" value="Sig_transdc_resp-reg_receiver"/>
</dbReference>
<dbReference type="KEGG" id="bgo:BM43_4734"/>
<dbReference type="GO" id="GO:0006355">
    <property type="term" value="P:regulation of DNA-templated transcription"/>
    <property type="evidence" value="ECO:0007669"/>
    <property type="project" value="InterPro"/>
</dbReference>
<evidence type="ECO:0000256" key="1">
    <source>
        <dbReference type="ARBA" id="ARBA00022553"/>
    </source>
</evidence>
<dbReference type="InterPro" id="IPR058245">
    <property type="entry name" value="NreC/VraR/RcsB-like_REC"/>
</dbReference>
<proteinExistence type="predicted"/>